<organism evidence="2 3">
    <name type="scientific">Linum trigynum</name>
    <dbReference type="NCBI Taxonomy" id="586398"/>
    <lineage>
        <taxon>Eukaryota</taxon>
        <taxon>Viridiplantae</taxon>
        <taxon>Streptophyta</taxon>
        <taxon>Embryophyta</taxon>
        <taxon>Tracheophyta</taxon>
        <taxon>Spermatophyta</taxon>
        <taxon>Magnoliopsida</taxon>
        <taxon>eudicotyledons</taxon>
        <taxon>Gunneridae</taxon>
        <taxon>Pentapetalae</taxon>
        <taxon>rosids</taxon>
        <taxon>fabids</taxon>
        <taxon>Malpighiales</taxon>
        <taxon>Linaceae</taxon>
        <taxon>Linum</taxon>
    </lineage>
</organism>
<dbReference type="Proteomes" id="UP001497516">
    <property type="component" value="Chromosome 1"/>
</dbReference>
<keyword evidence="3" id="KW-1185">Reference proteome</keyword>
<name>A0AAV2CC26_9ROSI</name>
<accession>A0AAV2CC26</accession>
<reference evidence="2 3" key="1">
    <citation type="submission" date="2024-04" db="EMBL/GenBank/DDBJ databases">
        <authorList>
            <person name="Fracassetti M."/>
        </authorList>
    </citation>
    <scope>NUCLEOTIDE SEQUENCE [LARGE SCALE GENOMIC DNA]</scope>
</reference>
<protein>
    <submittedName>
        <fullName evidence="2">Uncharacterized protein</fullName>
    </submittedName>
</protein>
<evidence type="ECO:0000256" key="1">
    <source>
        <dbReference type="SAM" id="MobiDB-lite"/>
    </source>
</evidence>
<feature type="region of interest" description="Disordered" evidence="1">
    <location>
        <begin position="61"/>
        <end position="106"/>
    </location>
</feature>
<sequence length="178" mass="18854">MRPKIGSPCCFSRPETSPATTFFFASPPPSPTRPAPFDITARLVSQPIGTGCWLARPRVSNPRLARRGNPPPSSSSIFGRDARRGSPPPSLFSSNSSRDGDGSLTSGAVVPLTAGVAARDPFSFPVVGSEKSSRRVVGGSHAAEFFLRTVIASPEAVLDRWSGWSRWKPDAASASLCQ</sequence>
<gene>
    <name evidence="2" type="ORF">LTRI10_LOCUS1317</name>
</gene>
<dbReference type="AlphaFoldDB" id="A0AAV2CC26"/>
<evidence type="ECO:0000313" key="3">
    <source>
        <dbReference type="Proteomes" id="UP001497516"/>
    </source>
</evidence>
<proteinExistence type="predicted"/>
<dbReference type="EMBL" id="OZ034813">
    <property type="protein sequence ID" value="CAL1353416.1"/>
    <property type="molecule type" value="Genomic_DNA"/>
</dbReference>
<evidence type="ECO:0000313" key="2">
    <source>
        <dbReference type="EMBL" id="CAL1353416.1"/>
    </source>
</evidence>